<evidence type="ECO:0000256" key="3">
    <source>
        <dbReference type="ARBA" id="ARBA00008883"/>
    </source>
</evidence>
<keyword evidence="10 22" id="KW-0418">Kinase</keyword>
<dbReference type="GO" id="GO:0005886">
    <property type="term" value="C:plasma membrane"/>
    <property type="evidence" value="ECO:0007669"/>
    <property type="project" value="UniProtKB-SubCell"/>
</dbReference>
<evidence type="ECO:0000256" key="2">
    <source>
        <dbReference type="ARBA" id="ARBA00007316"/>
    </source>
</evidence>
<evidence type="ECO:0000256" key="1">
    <source>
        <dbReference type="ARBA" id="ARBA00004429"/>
    </source>
</evidence>
<dbReference type="PANTHER" id="PTHR32309">
    <property type="entry name" value="TYROSINE-PROTEIN KINASE"/>
    <property type="match status" value="1"/>
</dbReference>
<dbReference type="FunFam" id="3.40.50.300:FF:000527">
    <property type="entry name" value="Tyrosine-protein kinase etk"/>
    <property type="match status" value="1"/>
</dbReference>
<evidence type="ECO:0000256" key="17">
    <source>
        <dbReference type="SAM" id="MobiDB-lite"/>
    </source>
</evidence>
<dbReference type="CDD" id="cd05387">
    <property type="entry name" value="BY-kinase"/>
    <property type="match status" value="1"/>
</dbReference>
<proteinExistence type="inferred from homology"/>
<keyword evidence="12 18" id="KW-1133">Transmembrane helix</keyword>
<dbReference type="Pfam" id="PF02706">
    <property type="entry name" value="Wzz"/>
    <property type="match status" value="1"/>
</dbReference>
<organism evidence="22 23">
    <name type="scientific">candidate division TA06 bacterium</name>
    <dbReference type="NCBI Taxonomy" id="2250710"/>
    <lineage>
        <taxon>Bacteria</taxon>
        <taxon>Bacteria division TA06</taxon>
    </lineage>
</organism>
<dbReference type="InterPro" id="IPR005702">
    <property type="entry name" value="Wzc-like_C"/>
</dbReference>
<dbReference type="SUPFAM" id="SSF52540">
    <property type="entry name" value="P-loop containing nucleoside triphosphate hydrolases"/>
    <property type="match status" value="1"/>
</dbReference>
<dbReference type="Gene3D" id="3.40.50.300">
    <property type="entry name" value="P-loop containing nucleotide triphosphate hydrolases"/>
    <property type="match status" value="1"/>
</dbReference>
<evidence type="ECO:0000256" key="16">
    <source>
        <dbReference type="SAM" id="Coils"/>
    </source>
</evidence>
<feature type="coiled-coil region" evidence="16">
    <location>
        <begin position="246"/>
        <end position="317"/>
    </location>
</feature>
<dbReference type="NCBIfam" id="TIGR01007">
    <property type="entry name" value="eps_fam"/>
    <property type="match status" value="1"/>
</dbReference>
<dbReference type="InterPro" id="IPR025669">
    <property type="entry name" value="AAA_dom"/>
</dbReference>
<evidence type="ECO:0000256" key="15">
    <source>
        <dbReference type="ARBA" id="ARBA00051245"/>
    </source>
</evidence>
<evidence type="ECO:0000313" key="22">
    <source>
        <dbReference type="EMBL" id="TET83616.1"/>
    </source>
</evidence>
<feature type="compositionally biased region" description="Basic residues" evidence="17">
    <location>
        <begin position="801"/>
        <end position="815"/>
    </location>
</feature>
<dbReference type="InterPro" id="IPR032807">
    <property type="entry name" value="GNVR"/>
</dbReference>
<evidence type="ECO:0000259" key="21">
    <source>
        <dbReference type="Pfam" id="PF13807"/>
    </source>
</evidence>
<feature type="transmembrane region" description="Helical" evidence="18">
    <location>
        <begin position="23"/>
        <end position="41"/>
    </location>
</feature>
<evidence type="ECO:0000256" key="12">
    <source>
        <dbReference type="ARBA" id="ARBA00022989"/>
    </source>
</evidence>
<comment type="caution">
    <text evidence="22">The sequence shown here is derived from an EMBL/GenBank/DDBJ whole genome shotgun (WGS) entry which is preliminary data.</text>
</comment>
<name>A0A523XWF4_UNCT6</name>
<keyword evidence="14" id="KW-0829">Tyrosine-protein kinase</keyword>
<evidence type="ECO:0000259" key="20">
    <source>
        <dbReference type="Pfam" id="PF13614"/>
    </source>
</evidence>
<feature type="domain" description="AAA" evidence="20">
    <location>
        <begin position="612"/>
        <end position="728"/>
    </location>
</feature>
<dbReference type="InterPro" id="IPR027417">
    <property type="entry name" value="P-loop_NTPase"/>
</dbReference>
<dbReference type="GO" id="GO:0005524">
    <property type="term" value="F:ATP binding"/>
    <property type="evidence" value="ECO:0007669"/>
    <property type="project" value="UniProtKB-KW"/>
</dbReference>
<evidence type="ECO:0000256" key="13">
    <source>
        <dbReference type="ARBA" id="ARBA00023136"/>
    </source>
</evidence>
<dbReference type="Proteomes" id="UP000315534">
    <property type="component" value="Unassembled WGS sequence"/>
</dbReference>
<feature type="domain" description="Tyrosine-protein kinase G-rich" evidence="21">
    <location>
        <begin position="448"/>
        <end position="521"/>
    </location>
</feature>
<keyword evidence="8 18" id="KW-0812">Transmembrane</keyword>
<keyword evidence="9" id="KW-0547">Nucleotide-binding</keyword>
<dbReference type="GO" id="GO:0042802">
    <property type="term" value="F:identical protein binding"/>
    <property type="evidence" value="ECO:0007669"/>
    <property type="project" value="UniProtKB-ARBA"/>
</dbReference>
<evidence type="ECO:0000256" key="6">
    <source>
        <dbReference type="ARBA" id="ARBA00022519"/>
    </source>
</evidence>
<comment type="similarity">
    <text evidence="2">Belongs to the CpsD/CapB family.</text>
</comment>
<protein>
    <recommendedName>
        <fullName evidence="4">non-specific protein-tyrosine kinase</fullName>
        <ecNumber evidence="4">2.7.10.2</ecNumber>
    </recommendedName>
</protein>
<gene>
    <name evidence="22" type="ORF">E3J38_00130</name>
</gene>
<keyword evidence="13 18" id="KW-0472">Membrane</keyword>
<dbReference type="EMBL" id="SOIP01000007">
    <property type="protein sequence ID" value="TET83616.1"/>
    <property type="molecule type" value="Genomic_DNA"/>
</dbReference>
<evidence type="ECO:0000256" key="9">
    <source>
        <dbReference type="ARBA" id="ARBA00022741"/>
    </source>
</evidence>
<dbReference type="PANTHER" id="PTHR32309:SF13">
    <property type="entry name" value="FERRIC ENTEROBACTIN TRANSPORT PROTEIN FEPE"/>
    <property type="match status" value="1"/>
</dbReference>
<feature type="coiled-coil region" evidence="16">
    <location>
        <begin position="342"/>
        <end position="390"/>
    </location>
</feature>
<comment type="subcellular location">
    <subcellularLocation>
        <location evidence="1">Cell inner membrane</location>
        <topology evidence="1">Multi-pass membrane protein</topology>
    </subcellularLocation>
</comment>
<evidence type="ECO:0000313" key="23">
    <source>
        <dbReference type="Proteomes" id="UP000315534"/>
    </source>
</evidence>
<dbReference type="InterPro" id="IPR050445">
    <property type="entry name" value="Bact_polysacc_biosynth/exp"/>
</dbReference>
<sequence length="842" mass="93617">MDSGEEKTQSLLDYAQILWKRRVIILVLFLLASLSTLFYVMRTRPIYEAYTTIRLENVGAQGTLLSDLAALRRGNPIETEIEVIKSRSLAEKVVTALNLNFGTTGQSKDFSGKLEEIILTRDFPYGDYVIEIVSKAGAFKLRGLNGTTIGSGKVGETFATDGLSFRLNSSSFSPGDSLFFRVADPVSAARRIQGSTTVRPVKGANIIRISARDTSPTLAARIANELANQFLKQNLAYARGEARSAKEFIQEQLAVAADTLRDAEEKLKEYKEKARFVLLDENAKENISTLARFEAVREEAKMKKIEVERRLSLLRAQLAGKGAFADYKIVAASPIVTGNPVISKLKGNLSNLEMRRAQLLEEYTELHPDVIEIESEIEKVKEELSKSIRQVLETGPSAADPVYQSIISGIINAEVEAGAIEDRIAALGEVVEVYNSKLEGLPEKEITLARLTRRMKVGEKIYTMLLTKLEEARISEAMKIGNTRIVDGAIRPDRPILPKKKRTTFLGAVGGLIIGIGLALFLEYLDTSVKTGEDIERDLRLPFLGAVPSVRNDHGGALEGDEEVLKRVLISRFEPGSRIAEAYRTVRTNLQYVQLDKKYRTILFTSPLPEEGKSTSLANISLTFSQLGGKTLVVDSDLRRPVQHRIFGVHKFPGLTGILVNEESPDEVISPTKFENLYVLPSGPIPPNPSELLSSDRMKQLVTQLKEEFEFILFDSPPILVVTDAAVLGGKTDGTVVVVRFEKTDRRAALEAKKLLENAKVKVLGVVLNDVKTERALGGYGYHYYYRSYYPSHYSDDKGEKVKKKRKRVSSRKRTALSGVTSGLRSVLRSSRWRQGRRKRIS</sequence>
<dbReference type="Pfam" id="PF13614">
    <property type="entry name" value="AAA_31"/>
    <property type="match status" value="1"/>
</dbReference>
<comment type="catalytic activity">
    <reaction evidence="15">
        <text>L-tyrosyl-[protein] + ATP = O-phospho-L-tyrosyl-[protein] + ADP + H(+)</text>
        <dbReference type="Rhea" id="RHEA:10596"/>
        <dbReference type="Rhea" id="RHEA-COMP:10136"/>
        <dbReference type="Rhea" id="RHEA-COMP:20101"/>
        <dbReference type="ChEBI" id="CHEBI:15378"/>
        <dbReference type="ChEBI" id="CHEBI:30616"/>
        <dbReference type="ChEBI" id="CHEBI:46858"/>
        <dbReference type="ChEBI" id="CHEBI:61978"/>
        <dbReference type="ChEBI" id="CHEBI:456216"/>
        <dbReference type="EC" id="2.7.10.2"/>
    </reaction>
</comment>
<keyword evidence="6" id="KW-0997">Cell inner membrane</keyword>
<dbReference type="GO" id="GO:0004715">
    <property type="term" value="F:non-membrane spanning protein tyrosine kinase activity"/>
    <property type="evidence" value="ECO:0007669"/>
    <property type="project" value="UniProtKB-EC"/>
</dbReference>
<evidence type="ECO:0000259" key="19">
    <source>
        <dbReference type="Pfam" id="PF02706"/>
    </source>
</evidence>
<dbReference type="EC" id="2.7.10.2" evidence="4"/>
<accession>A0A523XWF4</accession>
<feature type="domain" description="Polysaccharide chain length determinant N-terminal" evidence="19">
    <location>
        <begin position="11"/>
        <end position="96"/>
    </location>
</feature>
<evidence type="ECO:0000256" key="5">
    <source>
        <dbReference type="ARBA" id="ARBA00022475"/>
    </source>
</evidence>
<reference evidence="22 23" key="1">
    <citation type="submission" date="2019-03" db="EMBL/GenBank/DDBJ databases">
        <title>Metabolic potential of uncultured bacteria and archaea associated with petroleum seepage in deep-sea sediments.</title>
        <authorList>
            <person name="Dong X."/>
            <person name="Hubert C."/>
        </authorList>
    </citation>
    <scope>NUCLEOTIDE SEQUENCE [LARGE SCALE GENOMIC DNA]</scope>
    <source>
        <strain evidence="22">E29_bin36</strain>
    </source>
</reference>
<keyword evidence="5" id="KW-1003">Cell membrane</keyword>
<dbReference type="AlphaFoldDB" id="A0A523XWF4"/>
<dbReference type="InterPro" id="IPR003856">
    <property type="entry name" value="LPS_length_determ_N"/>
</dbReference>
<comment type="similarity">
    <text evidence="3">Belongs to the etk/wzc family.</text>
</comment>
<feature type="region of interest" description="Disordered" evidence="17">
    <location>
        <begin position="796"/>
        <end position="823"/>
    </location>
</feature>
<evidence type="ECO:0000256" key="18">
    <source>
        <dbReference type="SAM" id="Phobius"/>
    </source>
</evidence>
<feature type="transmembrane region" description="Helical" evidence="18">
    <location>
        <begin position="504"/>
        <end position="525"/>
    </location>
</feature>
<keyword evidence="11" id="KW-0067">ATP-binding</keyword>
<evidence type="ECO:0000256" key="8">
    <source>
        <dbReference type="ARBA" id="ARBA00022692"/>
    </source>
</evidence>
<keyword evidence="16" id="KW-0175">Coiled coil</keyword>
<keyword evidence="7 22" id="KW-0808">Transferase</keyword>
<dbReference type="Pfam" id="PF13807">
    <property type="entry name" value="GNVR"/>
    <property type="match status" value="1"/>
</dbReference>
<evidence type="ECO:0000256" key="10">
    <source>
        <dbReference type="ARBA" id="ARBA00022777"/>
    </source>
</evidence>
<evidence type="ECO:0000256" key="11">
    <source>
        <dbReference type="ARBA" id="ARBA00022840"/>
    </source>
</evidence>
<evidence type="ECO:0000256" key="14">
    <source>
        <dbReference type="ARBA" id="ARBA00023137"/>
    </source>
</evidence>
<evidence type="ECO:0000256" key="4">
    <source>
        <dbReference type="ARBA" id="ARBA00011903"/>
    </source>
</evidence>
<evidence type="ECO:0000256" key="7">
    <source>
        <dbReference type="ARBA" id="ARBA00022679"/>
    </source>
</evidence>